<gene>
    <name evidence="4" type="ORF">GCM10009801_03390</name>
</gene>
<feature type="domain" description="FAD-binding" evidence="3">
    <location>
        <begin position="2"/>
        <end position="345"/>
    </location>
</feature>
<evidence type="ECO:0000313" key="5">
    <source>
        <dbReference type="Proteomes" id="UP001500016"/>
    </source>
</evidence>
<dbReference type="Proteomes" id="UP001500016">
    <property type="component" value="Unassembled WGS sequence"/>
</dbReference>
<dbReference type="InterPro" id="IPR036188">
    <property type="entry name" value="FAD/NAD-bd_sf"/>
</dbReference>
<dbReference type="InterPro" id="IPR050493">
    <property type="entry name" value="FAD-dep_Monooxygenase_BioMet"/>
</dbReference>
<keyword evidence="1" id="KW-0560">Oxidoreductase</keyword>
<dbReference type="PRINTS" id="PR00420">
    <property type="entry name" value="RNGMNOXGNASE"/>
</dbReference>
<reference evidence="4 5" key="1">
    <citation type="journal article" date="2019" name="Int. J. Syst. Evol. Microbiol.">
        <title>The Global Catalogue of Microorganisms (GCM) 10K type strain sequencing project: providing services to taxonomists for standard genome sequencing and annotation.</title>
        <authorList>
            <consortium name="The Broad Institute Genomics Platform"/>
            <consortium name="The Broad Institute Genome Sequencing Center for Infectious Disease"/>
            <person name="Wu L."/>
            <person name="Ma J."/>
        </authorList>
    </citation>
    <scope>NUCLEOTIDE SEQUENCE [LARGE SCALE GENOMIC DNA]</scope>
    <source>
        <strain evidence="4 5">JCM 15478</strain>
    </source>
</reference>
<keyword evidence="2 4" id="KW-0503">Monooxygenase</keyword>
<dbReference type="Gene3D" id="3.50.50.60">
    <property type="entry name" value="FAD/NAD(P)-binding domain"/>
    <property type="match status" value="1"/>
</dbReference>
<dbReference type="InterPro" id="IPR002938">
    <property type="entry name" value="FAD-bd"/>
</dbReference>
<accession>A0ABN2VFZ9</accession>
<dbReference type="RefSeq" id="WP_344523163.1">
    <property type="nucleotide sequence ID" value="NZ_BAAAPE010000001.1"/>
</dbReference>
<evidence type="ECO:0000259" key="3">
    <source>
        <dbReference type="Pfam" id="PF01494"/>
    </source>
</evidence>
<evidence type="ECO:0000256" key="1">
    <source>
        <dbReference type="ARBA" id="ARBA00023002"/>
    </source>
</evidence>
<dbReference type="PANTHER" id="PTHR13789">
    <property type="entry name" value="MONOOXYGENASE"/>
    <property type="match status" value="1"/>
</dbReference>
<proteinExistence type="predicted"/>
<protein>
    <submittedName>
        <fullName evidence="4">FAD-dependent monooxygenase</fullName>
    </submittedName>
</protein>
<dbReference type="GO" id="GO:0004497">
    <property type="term" value="F:monooxygenase activity"/>
    <property type="evidence" value="ECO:0007669"/>
    <property type="project" value="UniProtKB-KW"/>
</dbReference>
<dbReference type="SUPFAM" id="SSF51905">
    <property type="entry name" value="FAD/NAD(P)-binding domain"/>
    <property type="match status" value="1"/>
</dbReference>
<dbReference type="Pfam" id="PF01494">
    <property type="entry name" value="FAD_binding_3"/>
    <property type="match status" value="1"/>
</dbReference>
<dbReference type="PANTHER" id="PTHR13789:SF309">
    <property type="entry name" value="PUTATIVE (AFU_ORTHOLOGUE AFUA_6G14510)-RELATED"/>
    <property type="match status" value="1"/>
</dbReference>
<keyword evidence="5" id="KW-1185">Reference proteome</keyword>
<evidence type="ECO:0000256" key="2">
    <source>
        <dbReference type="ARBA" id="ARBA00023033"/>
    </source>
</evidence>
<comment type="caution">
    <text evidence="4">The sequence shown here is derived from an EMBL/GenBank/DDBJ whole genome shotgun (WGS) entry which is preliminary data.</text>
</comment>
<sequence length="388" mass="41022">MKAVVVGGGIGGLAAAVALHARGWDVEVRERAREFTDIGAGLAVQPNALRALDALGLGTTVRARATTDPPLGIRHAGGGWLLRNDTDGLRRRFGQWVMLPRAELVALLRAQVPESALRAGSTVTGVLPDGTVRYRDGPGAGVGKGTGVGDLVVGADGIRSVTRRAVLPEAPPPRYAGYSTWRFITTARPGVAAEGSVETWGRGERFGYAPLPDGRVYCYVMANAPQGESKGSPEDELAHLRRRFARWHEPIPSLLAATEGSAVLRHDTYELPDLPTFVSHRHRTALLGDAAHAMTPNLGQGACQAIEDAVELAAALDGAGGDTAAGLDAYDRVRRPRTQMVVRRSRRLGGVAHWSSPVLTALRNTGLRMTPGSSFARSLAPVIGGEGR</sequence>
<dbReference type="EMBL" id="BAAAPE010000001">
    <property type="protein sequence ID" value="GAA2061228.1"/>
    <property type="molecule type" value="Genomic_DNA"/>
</dbReference>
<name>A0ABN2VFZ9_9ACTN</name>
<evidence type="ECO:0000313" key="4">
    <source>
        <dbReference type="EMBL" id="GAA2061228.1"/>
    </source>
</evidence>
<organism evidence="4 5">
    <name type="scientific">Streptomyces albiaxialis</name>
    <dbReference type="NCBI Taxonomy" id="329523"/>
    <lineage>
        <taxon>Bacteria</taxon>
        <taxon>Bacillati</taxon>
        <taxon>Actinomycetota</taxon>
        <taxon>Actinomycetes</taxon>
        <taxon>Kitasatosporales</taxon>
        <taxon>Streptomycetaceae</taxon>
        <taxon>Streptomyces</taxon>
    </lineage>
</organism>